<evidence type="ECO:0000256" key="2">
    <source>
        <dbReference type="SAM" id="SignalP"/>
    </source>
</evidence>
<evidence type="ECO:0000313" key="4">
    <source>
        <dbReference type="EMBL" id="CAD8632739.1"/>
    </source>
</evidence>
<accession>A0A7S0M781</accession>
<dbReference type="GO" id="GO:0016020">
    <property type="term" value="C:membrane"/>
    <property type="evidence" value="ECO:0007669"/>
    <property type="project" value="InterPro"/>
</dbReference>
<evidence type="ECO:0000259" key="3">
    <source>
        <dbReference type="PROSITE" id="PS50268"/>
    </source>
</evidence>
<feature type="chain" id="PRO_5030504677" description="Cadherin domain-containing protein" evidence="2">
    <location>
        <begin position="18"/>
        <end position="2793"/>
    </location>
</feature>
<organism evidence="4">
    <name type="scientific">Cryptomonas curvata</name>
    <dbReference type="NCBI Taxonomy" id="233186"/>
    <lineage>
        <taxon>Eukaryota</taxon>
        <taxon>Cryptophyceae</taxon>
        <taxon>Cryptomonadales</taxon>
        <taxon>Cryptomonadaceae</taxon>
        <taxon>Cryptomonas</taxon>
    </lineage>
</organism>
<feature type="transmembrane region" description="Helical" evidence="1">
    <location>
        <begin position="2486"/>
        <end position="2505"/>
    </location>
</feature>
<keyword evidence="1" id="KW-0812">Transmembrane</keyword>
<keyword evidence="1" id="KW-1133">Transmembrane helix</keyword>
<evidence type="ECO:0000256" key="1">
    <source>
        <dbReference type="SAM" id="Phobius"/>
    </source>
</evidence>
<sequence>MWRLLVSILFMVNIHFSVNIPCGSFNFGPASYFIPEFKWAKQELWQCFSQSVNSSNCSAPSIEPVRVKPKGKYMACTNDPSVMYFCPESQDSTGCQCNGNCLSWSTTSKIGTALGSKSYPQECKVAILALEDTFSPIGLYFVSRTNPAVDYTCTSDLLRVRLRVTYGMFDLFSTESRCSYVTQNQIQVCYVDSSIILEGMGDGDLNNFVSVRFFRENSGQVGTREIEIVGNWQQVNRSMNQVVYRPYLNQNTLRLRNYFYSPDASAASNLPYEVMSAVVHFSTPRDPGYLDAWSTGGGPWYQVGSISQLVHIVALDDAPDIFNPTLTDTLSSDCVISEKSHIPIGWLSPTCNFGSFFTLEDSAVTISISGVDINDVDVYETCTFSGQIFVECRNLKVLFKVYKGTMLLNSRTDLNFIENVVSAREGFLFTATVSAIASAVKVIYYNVDLPQLIATPASTTLNYNTQNGGNVEYISITVDDQGFTGWSGVLASSFSRINLTIVAVNNAPQVNGPALQYTAYEDNLFIFSSGGKTVISDVDVDEMITSTLARRHWMNSSRYSPYLNQLELTLNLRYGNLKVGFLVAPWVQLVATDNVTFVTVRNLKYGHDNCRFLQLLDNPSGSNSKPYSKVCVIKNLGSTSCPYGIETGCSCQRDGDCAEGDDVVLSLQKQTLAKKQASDQFIEGLMSSIDLLDRTCGGMPYFPSPNTFSFGTACTNDADCSDAVDKNLKPCSLRSDQLDVDSSTCRCCVNLSHPCASDDDCSEFNTGSPCGCLRDTVSASPSPGHGICGPYQLEEGGEANFTELISFPSSPKVFGKPCSYRGSDMLNCKAAMFAKFGTQLSQYYQLVSMSSLGSHFVKFQAALSDANDVVDSLGYISALHWNRLFRIPFAERDPLTFDIEEDSLDTLTITVDDLGNSGGLQREPLSVTNTMNIRVLSVNNQPQAIAPALVTAYEDTPYNFFNQIQIADPDSEDYGFSDFTLTVNLTAIHGRLYLNEIKLQEKLDSAEVKLNVYSVDHQEYRGLYSVERKYGDGCQFQIQCSDDSSDSKFGFYATAWYGIVYSPVTSEGEIQGCGICPEDTGNKFISINGNMEALNEVLSAVTYLPDPNFNTRFGVDESITFSVNDNGALGEKGSPSLSDTTVINVIVESVNDQPIIGRRVQTTRVVKNFKKTSTIGTTVKDYTIQPINKTLDSVCMTLLASSSEYADTCNTTVREYIDVDEDTQFFITPQVLWINDVDANESLEMPVGSRRYCCQDRGPDGCICGGTCLCSTKACTCKTPNVCDEDLQPWGAGQILVDISVSSGLLSFVPPPGRSTFPTTSLAFLTNISLVDFRTGGRMVVCSDQSKCSQNVSRLMIRAPILVLQSALEKGYLSYRGKPEFYGFDTISVWVNDQGYTDECYNNSQSATQTINVRVIGVNDPPQLSIPSSVLVYPSDLRCYVNYNDVKTNSEGLLESCRANMGPSKLPSTSSGFQPLSVSDVDIDDKPYGNLTLYVTIGMDPVKQSSAGSFFLPSILENSTAWYEQYAMGGLSTTVFFGTVLEINSLLKVLVYDGDPVYRGYLPFVVFADDNFNYGECSGDHACGYLKPVCYDPSLAGAHTTPTKGTTRRILDVMIGAPAVCSSSTCEKCNSESGCGWCPGTCPEQGGSCLVGSSSKPQYEICPADRIGRGWRQCQAVGFDILGLIQLVAGIVAGVFFFFLCVGRWIRRRHGTLLAYIFKKATDFTITARKLHLLPPLKANYTQFFFSVALAVMVIVVIQLPVFQNTEPTCKFGSKFYLDGRTTNVFLILDNCQVNFVPASSRPPPEHDLQSILIKFAFPSDSQIELGVSTCTSNKTFILKNNRADSVKYLGYYCNVEIVVPDTQYVIPDLTISASGSNMTSVRTGPPSFTLDFGPNTLKLTGNTLIAHIENILTKNFIFDVVHGRLIAKNLQASQKATFTSEDADMSVTTPIRTSLQYWQKSQNLVCLTAAPGSLYVENSCEQVCDFRAANITSSQTSRRRRSVNAERLEQPEGLNLTVDKSPFYERSLRILGATTITVSGLVVENPVAGDSRNPYLCSGNPSADSNWLCKPYNSIALALEEKCPDGTKYAYKKDVPQIDGCTDLAFCAVTESSQCLCKPACDMDKTLNPPGICNLIGECCQTICGGYSKADLFPEPNQERCPLSRQYCNGSLDQQFVFTSTSGQIALQVLPLCFSNVSSGTIPISCSDHVSSYKGQGPTLSEVTTSADILAEDQKVLDQVFHAGGNPSPRQGWFAIRTSGPGVPDQDSGEFVWVDSIREFVLVPWVLELFSFGLFKLERGASSARFAPGFCPAFVNSDSSVFHSRLIQVRQAVITTLQKYGSTIPSNSLLAFVPLDSSPLIFLNDIKNNAVTAAELRTSNYPALLSIFGFVVAIPIFASIVTTIAIFAMFRRYLIEFRHKAAHNEWASRQFSAILGGLSENEPLADVPTQLMDQVRGRTGFYYVLEYNLSLSSDKTLALAEQFTAVAYEMIFSIFPTIFVFLFADKLFLLYQTSRCRYRFDLCICLSEMDVFLQFAVALRTIIYVYLGVAMLEMIFHFLTVEYNILRRLLRFAFYTLLFIMVWQTITIISFILISVVVGFVVNPQASSIYTFTVAETLIILFSITVKMRRYQSRVRSNVEVLVMKHKIEKAKRLPEKLVDIVIGTHIDKGMHDNGLDSLSICQKLLFAVISIAMTCFFLFMGFLTFTDMTNVYTSIINTSILSASLLAIYLSFVGGDEDEVERDSKILGERISHSLRNVIDMLVRQTEIASHLLQKSGMQSLMDDDCYSDDE</sequence>
<gene>
    <name evidence="4" type="ORF">CCUR1050_LOCUS10420</name>
</gene>
<dbReference type="GO" id="GO:0007156">
    <property type="term" value="P:homophilic cell adhesion via plasma membrane adhesion molecules"/>
    <property type="evidence" value="ECO:0007669"/>
    <property type="project" value="InterPro"/>
</dbReference>
<feature type="transmembrane region" description="Helical" evidence="1">
    <location>
        <begin position="2686"/>
        <end position="2707"/>
    </location>
</feature>
<feature type="transmembrane region" description="Helical" evidence="1">
    <location>
        <begin position="2713"/>
        <end position="2734"/>
    </location>
</feature>
<feature type="transmembrane region" description="Helical" evidence="1">
    <location>
        <begin position="2609"/>
        <end position="2627"/>
    </location>
</feature>
<feature type="transmembrane region" description="Helical" evidence="1">
    <location>
        <begin position="2384"/>
        <end position="2411"/>
    </location>
</feature>
<feature type="transmembrane region" description="Helical" evidence="1">
    <location>
        <begin position="1681"/>
        <end position="1702"/>
    </location>
</feature>
<dbReference type="GO" id="GO:0005509">
    <property type="term" value="F:calcium ion binding"/>
    <property type="evidence" value="ECO:0007669"/>
    <property type="project" value="InterPro"/>
</dbReference>
<feature type="transmembrane region" description="Helical" evidence="1">
    <location>
        <begin position="1744"/>
        <end position="1763"/>
    </location>
</feature>
<protein>
    <recommendedName>
        <fullName evidence="3">Cadherin domain-containing protein</fullName>
    </recommendedName>
</protein>
<feature type="transmembrane region" description="Helical" evidence="1">
    <location>
        <begin position="2573"/>
        <end position="2603"/>
    </location>
</feature>
<feature type="transmembrane region" description="Helical" evidence="1">
    <location>
        <begin position="2538"/>
        <end position="2561"/>
    </location>
</feature>
<dbReference type="EMBL" id="HBEZ01018889">
    <property type="protein sequence ID" value="CAD8632739.1"/>
    <property type="molecule type" value="Transcribed_RNA"/>
</dbReference>
<keyword evidence="1" id="KW-0472">Membrane</keyword>
<feature type="signal peptide" evidence="2">
    <location>
        <begin position="1"/>
        <end position="17"/>
    </location>
</feature>
<reference evidence="4" key="1">
    <citation type="submission" date="2021-01" db="EMBL/GenBank/DDBJ databases">
        <authorList>
            <person name="Corre E."/>
            <person name="Pelletier E."/>
            <person name="Niang G."/>
            <person name="Scheremetjew M."/>
            <person name="Finn R."/>
            <person name="Kale V."/>
            <person name="Holt S."/>
            <person name="Cochrane G."/>
            <person name="Meng A."/>
            <person name="Brown T."/>
            <person name="Cohen L."/>
        </authorList>
    </citation>
    <scope>NUCLEOTIDE SEQUENCE</scope>
    <source>
        <strain evidence="4">CCAP979/52</strain>
    </source>
</reference>
<dbReference type="InterPro" id="IPR002126">
    <property type="entry name" value="Cadherin-like_dom"/>
</dbReference>
<keyword evidence="2" id="KW-0732">Signal</keyword>
<name>A0A7S0M781_9CRYP</name>
<dbReference type="PROSITE" id="PS50268">
    <property type="entry name" value="CADHERIN_2"/>
    <property type="match status" value="1"/>
</dbReference>
<feature type="domain" description="Cadherin" evidence="3">
    <location>
        <begin position="897"/>
        <end position="949"/>
    </location>
</feature>
<proteinExistence type="predicted"/>